<dbReference type="EMBL" id="CAXAMN010006422">
    <property type="protein sequence ID" value="CAK9017522.1"/>
    <property type="molecule type" value="Genomic_DNA"/>
</dbReference>
<sequence length="184" mass="20630">KRQRLEDLERSNTVETLTSLVGRGQLHISAAAEIAQNIVKDTEFPPAALRAFASLGAAGDHPQNCERDLHRWLHNLFGVRLEPYKIHLDLQVDGAKATKTPVYVLLPHEIIHCLATSHCPFLFNSALLGNLDGVARAQFWSHVYSLDPWKRHPVLNRDDVQFDKLIGVTIHGDGAAMKREDEAF</sequence>
<organism evidence="1 2">
    <name type="scientific">Durusdinium trenchii</name>
    <dbReference type="NCBI Taxonomy" id="1381693"/>
    <lineage>
        <taxon>Eukaryota</taxon>
        <taxon>Sar</taxon>
        <taxon>Alveolata</taxon>
        <taxon>Dinophyceae</taxon>
        <taxon>Suessiales</taxon>
        <taxon>Symbiodiniaceae</taxon>
        <taxon>Durusdinium</taxon>
    </lineage>
</organism>
<reference evidence="1 2" key="1">
    <citation type="submission" date="2024-02" db="EMBL/GenBank/DDBJ databases">
        <authorList>
            <person name="Chen Y."/>
            <person name="Shah S."/>
            <person name="Dougan E. K."/>
            <person name="Thang M."/>
            <person name="Chan C."/>
        </authorList>
    </citation>
    <scope>NUCLEOTIDE SEQUENCE [LARGE SCALE GENOMIC DNA]</scope>
</reference>
<name>A0ABP0JSZ6_9DINO</name>
<feature type="non-terminal residue" evidence="1">
    <location>
        <position position="184"/>
    </location>
</feature>
<comment type="caution">
    <text evidence="1">The sequence shown here is derived from an EMBL/GenBank/DDBJ whole genome shotgun (WGS) entry which is preliminary data.</text>
</comment>
<proteinExistence type="predicted"/>
<accession>A0ABP0JSZ6</accession>
<evidence type="ECO:0000313" key="2">
    <source>
        <dbReference type="Proteomes" id="UP001642484"/>
    </source>
</evidence>
<gene>
    <name evidence="1" type="ORF">CCMP2556_LOCUS12902</name>
</gene>
<keyword evidence="2" id="KW-1185">Reference proteome</keyword>
<protein>
    <submittedName>
        <fullName evidence="1">Uncharacterized protein</fullName>
    </submittedName>
</protein>
<dbReference type="Proteomes" id="UP001642484">
    <property type="component" value="Unassembled WGS sequence"/>
</dbReference>
<feature type="non-terminal residue" evidence="1">
    <location>
        <position position="1"/>
    </location>
</feature>
<evidence type="ECO:0000313" key="1">
    <source>
        <dbReference type="EMBL" id="CAK9017522.1"/>
    </source>
</evidence>